<organism evidence="5 6">
    <name type="scientific">Kordia antarctica</name>
    <dbReference type="NCBI Taxonomy" id="1218801"/>
    <lineage>
        <taxon>Bacteria</taxon>
        <taxon>Pseudomonadati</taxon>
        <taxon>Bacteroidota</taxon>
        <taxon>Flavobacteriia</taxon>
        <taxon>Flavobacteriales</taxon>
        <taxon>Flavobacteriaceae</taxon>
        <taxon>Kordia</taxon>
    </lineage>
</organism>
<dbReference type="Pfam" id="PF22614">
    <property type="entry name" value="Slo-like_RCK"/>
    <property type="match status" value="1"/>
</dbReference>
<dbReference type="KEGG" id="kan:IMCC3317_21650"/>
<dbReference type="PROSITE" id="PS51201">
    <property type="entry name" value="RCK_N"/>
    <property type="match status" value="1"/>
</dbReference>
<dbReference type="InterPro" id="IPR036291">
    <property type="entry name" value="NAD(P)-bd_dom_sf"/>
</dbReference>
<evidence type="ECO:0000256" key="2">
    <source>
        <dbReference type="SAM" id="SignalP"/>
    </source>
</evidence>
<proteinExistence type="predicted"/>
<feature type="transmembrane region" description="Helical" evidence="1">
    <location>
        <begin position="325"/>
        <end position="344"/>
    </location>
</feature>
<feature type="domain" description="RCK N-terminal" evidence="4">
    <location>
        <begin position="472"/>
        <end position="612"/>
    </location>
</feature>
<dbReference type="AlphaFoldDB" id="A0A7L4ZJJ8"/>
<feature type="chain" id="PRO_5029699864" description="RCK N-terminal domain-containing protein" evidence="2">
    <location>
        <begin position="29"/>
        <end position="770"/>
    </location>
</feature>
<feature type="transmembrane region" description="Helical" evidence="1">
    <location>
        <begin position="364"/>
        <end position="384"/>
    </location>
</feature>
<feature type="domain" description="HTH cro/C1-type" evidence="3">
    <location>
        <begin position="150"/>
        <end position="174"/>
    </location>
</feature>
<keyword evidence="2" id="KW-0732">Signal</keyword>
<gene>
    <name evidence="5" type="ORF">IMCC3317_21650</name>
</gene>
<dbReference type="InterPro" id="IPR011852">
    <property type="entry name" value="TRAP_TAXI"/>
</dbReference>
<feature type="signal peptide" evidence="2">
    <location>
        <begin position="1"/>
        <end position="28"/>
    </location>
</feature>
<dbReference type="PROSITE" id="PS50943">
    <property type="entry name" value="HTH_CROC1"/>
    <property type="match status" value="1"/>
</dbReference>
<reference evidence="5 6" key="1">
    <citation type="journal article" date="2013" name="Int. J. Syst. Evol. Microbiol.">
        <title>Kordia antarctica sp. nov., isolated from Antarctic seawater.</title>
        <authorList>
            <person name="Baek K."/>
            <person name="Choi A."/>
            <person name="Kang I."/>
            <person name="Lee K."/>
            <person name="Cho J.C."/>
        </authorList>
    </citation>
    <scope>NUCLEOTIDE SEQUENCE [LARGE SCALE GENOMIC DNA]</scope>
    <source>
        <strain evidence="5 6">IMCC3317</strain>
    </source>
</reference>
<dbReference type="Proteomes" id="UP000464657">
    <property type="component" value="Chromosome"/>
</dbReference>
<protein>
    <recommendedName>
        <fullName evidence="7">RCK N-terminal domain-containing protein</fullName>
    </recommendedName>
</protein>
<evidence type="ECO:0000313" key="5">
    <source>
        <dbReference type="EMBL" id="QHI36795.1"/>
    </source>
</evidence>
<evidence type="ECO:0000313" key="6">
    <source>
        <dbReference type="Proteomes" id="UP000464657"/>
    </source>
</evidence>
<dbReference type="InterPro" id="IPR044849">
    <property type="entry name" value="CASTOR/POLLUX/SYM8-like"/>
</dbReference>
<keyword evidence="1" id="KW-0472">Membrane</keyword>
<dbReference type="SUPFAM" id="SSF51735">
    <property type="entry name" value="NAD(P)-binding Rossmann-fold domains"/>
    <property type="match status" value="1"/>
</dbReference>
<evidence type="ECO:0008006" key="7">
    <source>
        <dbReference type="Google" id="ProtNLM"/>
    </source>
</evidence>
<feature type="transmembrane region" description="Helical" evidence="1">
    <location>
        <begin position="432"/>
        <end position="454"/>
    </location>
</feature>
<evidence type="ECO:0000259" key="3">
    <source>
        <dbReference type="PROSITE" id="PS50943"/>
    </source>
</evidence>
<dbReference type="PANTHER" id="PTHR31563">
    <property type="entry name" value="ION CHANNEL POLLUX-RELATED"/>
    <property type="match status" value="1"/>
</dbReference>
<keyword evidence="1" id="KW-0812">Transmembrane</keyword>
<dbReference type="Pfam" id="PF16868">
    <property type="entry name" value="NMT1_3"/>
    <property type="match status" value="1"/>
</dbReference>
<evidence type="ECO:0000259" key="4">
    <source>
        <dbReference type="PROSITE" id="PS51201"/>
    </source>
</evidence>
<dbReference type="PANTHER" id="PTHR31563:SF15">
    <property type="entry name" value="ION CHANNEL DMI1-LIKE"/>
    <property type="match status" value="1"/>
</dbReference>
<dbReference type="Gene3D" id="3.40.50.720">
    <property type="entry name" value="NAD(P)-binding Rossmann-like Domain"/>
    <property type="match status" value="1"/>
</dbReference>
<evidence type="ECO:0000256" key="1">
    <source>
        <dbReference type="SAM" id="Phobius"/>
    </source>
</evidence>
<dbReference type="EMBL" id="CP019288">
    <property type="protein sequence ID" value="QHI36795.1"/>
    <property type="molecule type" value="Genomic_DNA"/>
</dbReference>
<dbReference type="InterPro" id="IPR003148">
    <property type="entry name" value="RCK_N"/>
</dbReference>
<dbReference type="SUPFAM" id="SSF53850">
    <property type="entry name" value="Periplasmic binding protein-like II"/>
    <property type="match status" value="1"/>
</dbReference>
<keyword evidence="1" id="KW-1133">Transmembrane helix</keyword>
<name>A0A7L4ZJJ8_9FLAO</name>
<dbReference type="GO" id="GO:0006813">
    <property type="term" value="P:potassium ion transport"/>
    <property type="evidence" value="ECO:0007669"/>
    <property type="project" value="InterPro"/>
</dbReference>
<sequence length="770" mass="88526">MYFSHYKHTSIKRILSIVFLLITANCIAQNDTSRKQFLLSSGIEDGNYNQTGEFLKSILDSLYNEYDFKNIVSDGSLENVKLLDERFCDFAISQRDVFLERLYDETNSIKNIQLILPLFQENLLLYTNQNIKSFASFNEFANTVNVIGVTGKNNYSFKIFEKICKLTNVSINKFEVIEGNYQELIEGINTNKIDVIVSFSLPIESLENKSNINKAGFSDTEISLITNKITNVFPSSTNDENTLNTIGSWTFLIGLNTSVESVNEDFDIGLSENLINSIRGHNGKIANRISKSISFFKEEENHKILYGIPMTDSLAVQINYDSFNYTHFAFITLILLLLLVLIYVLRKEIFKTDYSILWIRYKHIIIGIFIIIGFYFLSVEILLISEESFYNDLRIKSKILNLTKQDLHFWIIITNLTGNNNNIFPLSYLGQIMLPFSSYILIVGPITLAFGEYINYKLLKKRIKGTMEYKFSNHIVIVGWKDNTDEFLKELINANKNYKRQKKKIICIADNPELLIANSPVLKQLEAKRKINFIAGDAREEDTLKRANLHLADTVVILSEGSSTEHDEKTLLRSLAISRYCRKMTMKPDTLKSEESTENLGLLQANKYEDSIYIIAEINHSKFITDLKNSDVNEIISSSEYSKNILMQSMLNHGVSKVLDEVLTYNSHNEFYTIDLNKKRFKSLIGKTFDELLPMLRQKGILLIAIRIVFRDTNGNEIIDESRLEKLLVAEKLTRQIIVNPTDKTEKNRPVDNDDELIVFCTSAKVLDNY</sequence>
<accession>A0A7L4ZJJ8</accession>
<keyword evidence="6" id="KW-1185">Reference proteome</keyword>
<dbReference type="InterPro" id="IPR001387">
    <property type="entry name" value="Cro/C1-type_HTH"/>
</dbReference>